<dbReference type="Pfam" id="PF00263">
    <property type="entry name" value="Secretin"/>
    <property type="match status" value="1"/>
</dbReference>
<feature type="compositionally biased region" description="Low complexity" evidence="7">
    <location>
        <begin position="243"/>
        <end position="255"/>
    </location>
</feature>
<dbReference type="InterPro" id="IPR004846">
    <property type="entry name" value="T2SS/T3SS_dom"/>
</dbReference>
<feature type="compositionally biased region" description="Low complexity" evidence="7">
    <location>
        <begin position="60"/>
        <end position="73"/>
    </location>
</feature>
<comment type="similarity">
    <text evidence="6">Belongs to the bacterial secretin family.</text>
</comment>
<feature type="compositionally biased region" description="Polar residues" evidence="7">
    <location>
        <begin position="74"/>
        <end position="83"/>
    </location>
</feature>
<gene>
    <name evidence="10" type="primary">pilQ</name>
    <name evidence="10" type="ORF">GmarT_60520</name>
</gene>
<keyword evidence="11" id="KW-1185">Reference proteome</keyword>
<evidence type="ECO:0000256" key="2">
    <source>
        <dbReference type="ARBA" id="ARBA00022448"/>
    </source>
</evidence>
<evidence type="ECO:0000313" key="11">
    <source>
        <dbReference type="Proteomes" id="UP000322887"/>
    </source>
</evidence>
<evidence type="ECO:0000256" key="8">
    <source>
        <dbReference type="SAM" id="Phobius"/>
    </source>
</evidence>
<proteinExistence type="inferred from homology"/>
<accession>A0ABX5Z013</accession>
<name>A0ABX5Z013_9PLAN</name>
<dbReference type="SMART" id="SM00965">
    <property type="entry name" value="STN"/>
    <property type="match status" value="1"/>
</dbReference>
<protein>
    <submittedName>
        <fullName evidence="10">Type IV pilus biogenesis and competence protein PilQ</fullName>
    </submittedName>
</protein>
<feature type="region of interest" description="Disordered" evidence="7">
    <location>
        <begin position="46"/>
        <end position="101"/>
    </location>
</feature>
<keyword evidence="8" id="KW-0812">Transmembrane</keyword>
<evidence type="ECO:0000313" key="10">
    <source>
        <dbReference type="EMBL" id="QEG20143.1"/>
    </source>
</evidence>
<keyword evidence="5" id="KW-0998">Cell outer membrane</keyword>
<keyword evidence="3" id="KW-0732">Signal</keyword>
<evidence type="ECO:0000256" key="4">
    <source>
        <dbReference type="ARBA" id="ARBA00023136"/>
    </source>
</evidence>
<keyword evidence="4 8" id="KW-0472">Membrane</keyword>
<keyword evidence="8" id="KW-1133">Transmembrane helix</keyword>
<dbReference type="InterPro" id="IPR038591">
    <property type="entry name" value="NolW-like_sf"/>
</dbReference>
<dbReference type="PANTHER" id="PTHR30332">
    <property type="entry name" value="PROBABLE GENERAL SECRETION PATHWAY PROTEIN D"/>
    <property type="match status" value="1"/>
</dbReference>
<evidence type="ECO:0000256" key="3">
    <source>
        <dbReference type="ARBA" id="ARBA00022729"/>
    </source>
</evidence>
<dbReference type="Proteomes" id="UP000322887">
    <property type="component" value="Chromosome"/>
</dbReference>
<dbReference type="InterPro" id="IPR011662">
    <property type="entry name" value="Secretin/TonB_short_N"/>
</dbReference>
<organism evidence="10 11">
    <name type="scientific">Gimesia maris</name>
    <dbReference type="NCBI Taxonomy" id="122"/>
    <lineage>
        <taxon>Bacteria</taxon>
        <taxon>Pseudomonadati</taxon>
        <taxon>Planctomycetota</taxon>
        <taxon>Planctomycetia</taxon>
        <taxon>Planctomycetales</taxon>
        <taxon>Planctomycetaceae</taxon>
        <taxon>Gimesia</taxon>
    </lineage>
</organism>
<evidence type="ECO:0000256" key="6">
    <source>
        <dbReference type="RuleBase" id="RU004003"/>
    </source>
</evidence>
<evidence type="ECO:0000259" key="9">
    <source>
        <dbReference type="SMART" id="SM00965"/>
    </source>
</evidence>
<dbReference type="EMBL" id="CP042910">
    <property type="protein sequence ID" value="QEG20143.1"/>
    <property type="molecule type" value="Genomic_DNA"/>
</dbReference>
<dbReference type="PRINTS" id="PR00811">
    <property type="entry name" value="BCTERIALGSPD"/>
</dbReference>
<comment type="subcellular location">
    <subcellularLocation>
        <location evidence="1">Membrane</location>
    </subcellularLocation>
</comment>
<feature type="transmembrane region" description="Helical" evidence="8">
    <location>
        <begin position="12"/>
        <end position="31"/>
    </location>
</feature>
<evidence type="ECO:0000256" key="5">
    <source>
        <dbReference type="ARBA" id="ARBA00023237"/>
    </source>
</evidence>
<reference evidence="10 11" key="1">
    <citation type="submission" date="2019-08" db="EMBL/GenBank/DDBJ databases">
        <title>Deep-cultivation of Planctomycetes and their phenomic and genomic characterization uncovers novel biology.</title>
        <authorList>
            <person name="Wiegand S."/>
            <person name="Jogler M."/>
            <person name="Boedeker C."/>
            <person name="Pinto D."/>
            <person name="Vollmers J."/>
            <person name="Rivas-Marin E."/>
            <person name="Kohn T."/>
            <person name="Peeters S.H."/>
            <person name="Heuer A."/>
            <person name="Rast P."/>
            <person name="Oberbeckmann S."/>
            <person name="Bunk B."/>
            <person name="Jeske O."/>
            <person name="Meyerdierks A."/>
            <person name="Storesund J.E."/>
            <person name="Kallscheuer N."/>
            <person name="Luecker S."/>
            <person name="Lage O.M."/>
            <person name="Pohl T."/>
            <person name="Merkel B.J."/>
            <person name="Hornburger P."/>
            <person name="Mueller R.-W."/>
            <person name="Bruemmer F."/>
            <person name="Labrenz M."/>
            <person name="Spormann A.M."/>
            <person name="Op den Camp H."/>
            <person name="Overmann J."/>
            <person name="Amann R."/>
            <person name="Jetten M.S.M."/>
            <person name="Mascher T."/>
            <person name="Medema M.H."/>
            <person name="Devos D.P."/>
            <person name="Kaster A.-K."/>
            <person name="Ovreas L."/>
            <person name="Rohde M."/>
            <person name="Galperin M.Y."/>
            <person name="Jogler C."/>
        </authorList>
    </citation>
    <scope>NUCLEOTIDE SEQUENCE [LARGE SCALE GENOMIC DNA]</scope>
    <source>
        <strain evidence="10 11">DSM 8797</strain>
    </source>
</reference>
<dbReference type="PRINTS" id="PR01032">
    <property type="entry name" value="PHAGEIV"/>
</dbReference>
<feature type="domain" description="Secretin/TonB short N-terminal" evidence="9">
    <location>
        <begin position="298"/>
        <end position="346"/>
    </location>
</feature>
<dbReference type="Gene3D" id="3.30.1370.120">
    <property type="match status" value="1"/>
</dbReference>
<evidence type="ECO:0000256" key="1">
    <source>
        <dbReference type="ARBA" id="ARBA00004370"/>
    </source>
</evidence>
<evidence type="ECO:0000256" key="7">
    <source>
        <dbReference type="SAM" id="MobiDB-lite"/>
    </source>
</evidence>
<sequence length="794" mass="86557">MDDGRNMNRQFFLPAFWATLTGLSLLLIAAMTDVKTPQSLFISPQHSVKTPQDVPENRVADAQPAAVPAQPEATSTLPPQSRPVSEPELTQTTELPPPVESAVLPAKAASKNVSLRKEPARSRLLVEPGIEISTIPDASPRARSIQFNVASDDDLVAPQPKSSKMELRLASLTQQVDRLTSLQLQAQQQSNMELAQNTNRLEQATQLLQQMQQMNQLRDLERKLDGMQGKDPAGPAATEKNAEPPVTEAPAAETVETTKKKPVLKISPNNDSSETFSLQIQDAEIMQVLDMLGELSGLNILTGQGVTGTISANLKNVTPAQALDAILRSRDLTSEKEGEFIYVMTQAQLELKKKSSRKVITKLYSPFYISAKELQNLITPILTENVGIVSLTSPSEVGIAPDPTSAGGDSFAQTDSILVRDYPEILEEVDRLLEKMDIPPMQVVIEAMILSVALNDDMKFGVNFAMLGGNNKNLVVDGNGNTLNNASGFPGSGSSSIVPPTGQFIADVAGLKYGFLHGDISGFIEALEDVTETNLIASPQLRALNKQKAELIIGDRISYSTVTQNGNTSIQNVNFLDSGIVLNLRPFITPDGQIRMEVHPERSSATINPSTNLPDLRTTEVTTNVMVRDGHTVVIGGLIEERTSDTRNQVPFLGALPVIGNAFRQQREITNRTELIVLITPRIVRAEAALAEGEILKHEGAERLENFKKSFLPINQVRIVQSHIDRAKKFLRIGNLPKAREQIKIAVRLDKNNIEAIQLKNYIEQALINRNRGMIGLPPVSGPEVHAPTLEGAP</sequence>
<dbReference type="InterPro" id="IPR050810">
    <property type="entry name" value="Bact_Secretion_Sys_Channel"/>
</dbReference>
<dbReference type="PANTHER" id="PTHR30332:SF24">
    <property type="entry name" value="SECRETIN GSPD-RELATED"/>
    <property type="match status" value="1"/>
</dbReference>
<keyword evidence="2" id="KW-0813">Transport</keyword>
<feature type="region of interest" description="Disordered" evidence="7">
    <location>
        <begin position="225"/>
        <end position="268"/>
    </location>
</feature>
<dbReference type="InterPro" id="IPR001775">
    <property type="entry name" value="GspD/PilQ"/>
</dbReference>